<dbReference type="InterPro" id="IPR003265">
    <property type="entry name" value="HhH-GPD_domain"/>
</dbReference>
<evidence type="ECO:0000259" key="5">
    <source>
        <dbReference type="SMART" id="SM00478"/>
    </source>
</evidence>
<organism evidence="6 7">
    <name type="scientific">Mucor plumbeus</name>
    <dbReference type="NCBI Taxonomy" id="97098"/>
    <lineage>
        <taxon>Eukaryota</taxon>
        <taxon>Fungi</taxon>
        <taxon>Fungi incertae sedis</taxon>
        <taxon>Mucoromycota</taxon>
        <taxon>Mucoromycotina</taxon>
        <taxon>Mucoromycetes</taxon>
        <taxon>Mucorales</taxon>
        <taxon>Mucorineae</taxon>
        <taxon>Mucoraceae</taxon>
        <taxon>Mucor</taxon>
    </lineage>
</organism>
<feature type="region of interest" description="Disordered" evidence="4">
    <location>
        <begin position="35"/>
        <end position="62"/>
    </location>
</feature>
<dbReference type="CDD" id="cd00056">
    <property type="entry name" value="ENDO3c"/>
    <property type="match status" value="1"/>
</dbReference>
<dbReference type="GO" id="GO:0005634">
    <property type="term" value="C:nucleus"/>
    <property type="evidence" value="ECO:0007669"/>
    <property type="project" value="TreeGrafter"/>
</dbReference>
<keyword evidence="2" id="KW-0227">DNA damage</keyword>
<protein>
    <recommendedName>
        <fullName evidence="5">HhH-GPD domain-containing protein</fullName>
    </recommendedName>
</protein>
<gene>
    <name evidence="6" type="ORF">INT46_010891</name>
</gene>
<dbReference type="PANTHER" id="PTHR43003:SF5">
    <property type="entry name" value="DNA-3-METHYLADENINE GLYCOSYLASE"/>
    <property type="match status" value="1"/>
</dbReference>
<dbReference type="EMBL" id="JAEPRC010000227">
    <property type="protein sequence ID" value="KAG2203512.1"/>
    <property type="molecule type" value="Genomic_DNA"/>
</dbReference>
<dbReference type="SUPFAM" id="SSF48150">
    <property type="entry name" value="DNA-glycosylase"/>
    <property type="match status" value="1"/>
</dbReference>
<evidence type="ECO:0000313" key="6">
    <source>
        <dbReference type="EMBL" id="KAG2203512.1"/>
    </source>
</evidence>
<proteinExistence type="inferred from homology"/>
<evidence type="ECO:0000256" key="4">
    <source>
        <dbReference type="SAM" id="MobiDB-lite"/>
    </source>
</evidence>
<sequence length="317" mass="35725">MSAITAAIRKSGRLSTKTAISYKEKKIPKISKPRISKKVVVQKDQKTSKATKVNNKKGKTERVKAEKVQVEKIKIIEYSNSPSASFDLSEGSHLKDAVNHFKKHDPKLAAYLDEETLAKFRNKLSRTSGVNAFRSLASAIIYQQIHGKAAAAIEAKFINLFDTQDDDTLDGDWYPSPDDVLGKSIEELRTAGLSARKAEYLQCLAQKFNDRSIIPENFVNMSDDEIAKQLIQVKGVGQWTVDMFLMQDLNHSDILPLSDLAIRKGVAKHFDLAMPTDKKKVFPLPHHMVELTDIWRPYRTVASWLIWRSLDIKVTGS</sequence>
<dbReference type="GO" id="GO:0008725">
    <property type="term" value="F:DNA-3-methyladenine glycosylase activity"/>
    <property type="evidence" value="ECO:0007669"/>
    <property type="project" value="TreeGrafter"/>
</dbReference>
<evidence type="ECO:0000256" key="1">
    <source>
        <dbReference type="ARBA" id="ARBA00010817"/>
    </source>
</evidence>
<name>A0A8H7V2Y6_9FUNG</name>
<dbReference type="Pfam" id="PF00730">
    <property type="entry name" value="HhH-GPD"/>
    <property type="match status" value="1"/>
</dbReference>
<evidence type="ECO:0000313" key="7">
    <source>
        <dbReference type="Proteomes" id="UP000650833"/>
    </source>
</evidence>
<keyword evidence="3" id="KW-0234">DNA repair</keyword>
<dbReference type="Proteomes" id="UP000650833">
    <property type="component" value="Unassembled WGS sequence"/>
</dbReference>
<dbReference type="AlphaFoldDB" id="A0A8H7V2Y6"/>
<dbReference type="OrthoDB" id="415889at2759"/>
<dbReference type="Gene3D" id="1.10.1670.40">
    <property type="match status" value="1"/>
</dbReference>
<dbReference type="Gene3D" id="1.10.340.30">
    <property type="entry name" value="Hypothetical protein, domain 2"/>
    <property type="match status" value="1"/>
</dbReference>
<dbReference type="InterPro" id="IPR051912">
    <property type="entry name" value="Alkylbase_DNA_Glycosylase/TA"/>
</dbReference>
<dbReference type="InterPro" id="IPR011257">
    <property type="entry name" value="DNA_glycosylase"/>
</dbReference>
<comment type="similarity">
    <text evidence="1">Belongs to the alkylbase DNA glycosidase AlkA family.</text>
</comment>
<dbReference type="GO" id="GO:0032131">
    <property type="term" value="F:alkylated DNA binding"/>
    <property type="evidence" value="ECO:0007669"/>
    <property type="project" value="TreeGrafter"/>
</dbReference>
<comment type="caution">
    <text evidence="6">The sequence shown here is derived from an EMBL/GenBank/DDBJ whole genome shotgun (WGS) entry which is preliminary data.</text>
</comment>
<evidence type="ECO:0000256" key="3">
    <source>
        <dbReference type="ARBA" id="ARBA00023204"/>
    </source>
</evidence>
<keyword evidence="7" id="KW-1185">Reference proteome</keyword>
<reference evidence="6" key="1">
    <citation type="submission" date="2020-12" db="EMBL/GenBank/DDBJ databases">
        <title>Metabolic potential, ecology and presence of endohyphal bacteria is reflected in genomic diversity of Mucoromycotina.</title>
        <authorList>
            <person name="Muszewska A."/>
            <person name="Okrasinska A."/>
            <person name="Steczkiewicz K."/>
            <person name="Drgas O."/>
            <person name="Orlowska M."/>
            <person name="Perlinska-Lenart U."/>
            <person name="Aleksandrzak-Piekarczyk T."/>
            <person name="Szatraj K."/>
            <person name="Zielenkiewicz U."/>
            <person name="Pilsyk S."/>
            <person name="Malc E."/>
            <person name="Mieczkowski P."/>
            <person name="Kruszewska J.S."/>
            <person name="Biernat P."/>
            <person name="Pawlowska J."/>
        </authorList>
    </citation>
    <scope>NUCLEOTIDE SEQUENCE</scope>
    <source>
        <strain evidence="6">CBS 226.32</strain>
    </source>
</reference>
<dbReference type="GO" id="GO:0006285">
    <property type="term" value="P:base-excision repair, AP site formation"/>
    <property type="evidence" value="ECO:0007669"/>
    <property type="project" value="TreeGrafter"/>
</dbReference>
<dbReference type="GO" id="GO:0043916">
    <property type="term" value="F:DNA-7-methylguanine glycosylase activity"/>
    <property type="evidence" value="ECO:0007669"/>
    <property type="project" value="TreeGrafter"/>
</dbReference>
<dbReference type="PANTHER" id="PTHR43003">
    <property type="entry name" value="DNA-3-METHYLADENINE GLYCOSYLASE"/>
    <property type="match status" value="1"/>
</dbReference>
<dbReference type="GO" id="GO:0032993">
    <property type="term" value="C:protein-DNA complex"/>
    <property type="evidence" value="ECO:0007669"/>
    <property type="project" value="TreeGrafter"/>
</dbReference>
<feature type="domain" description="HhH-GPD" evidence="5">
    <location>
        <begin position="141"/>
        <end position="311"/>
    </location>
</feature>
<evidence type="ECO:0000256" key="2">
    <source>
        <dbReference type="ARBA" id="ARBA00022763"/>
    </source>
</evidence>
<dbReference type="SMART" id="SM00478">
    <property type="entry name" value="ENDO3c"/>
    <property type="match status" value="1"/>
</dbReference>
<accession>A0A8H7V2Y6</accession>
<dbReference type="GO" id="GO:0006307">
    <property type="term" value="P:DNA alkylation repair"/>
    <property type="evidence" value="ECO:0007669"/>
    <property type="project" value="TreeGrafter"/>
</dbReference>
<dbReference type="FunFam" id="1.10.340.30:FF:000004">
    <property type="entry name" value="DNA-3-methyladenine glycosylase II"/>
    <property type="match status" value="1"/>
</dbReference>